<evidence type="ECO:0000313" key="3">
    <source>
        <dbReference type="Proteomes" id="UP000295334"/>
    </source>
</evidence>
<organism evidence="2 3">
    <name type="scientific">Flaviaesturariibacter flavus</name>
    <dbReference type="NCBI Taxonomy" id="2502780"/>
    <lineage>
        <taxon>Bacteria</taxon>
        <taxon>Pseudomonadati</taxon>
        <taxon>Bacteroidota</taxon>
        <taxon>Chitinophagia</taxon>
        <taxon>Chitinophagales</taxon>
        <taxon>Chitinophagaceae</taxon>
        <taxon>Flaviaestuariibacter</taxon>
    </lineage>
</organism>
<feature type="domain" description="DUF4397" evidence="1">
    <location>
        <begin position="36"/>
        <end position="163"/>
    </location>
</feature>
<dbReference type="PROSITE" id="PS51257">
    <property type="entry name" value="PROKAR_LIPOPROTEIN"/>
    <property type="match status" value="1"/>
</dbReference>
<evidence type="ECO:0000313" key="2">
    <source>
        <dbReference type="EMBL" id="TCJ19284.1"/>
    </source>
</evidence>
<gene>
    <name evidence="2" type="ORF">EPD60_02375</name>
</gene>
<name>A0A4R1BNY6_9BACT</name>
<proteinExistence type="predicted"/>
<dbReference type="AlphaFoldDB" id="A0A4R1BNY6"/>
<dbReference type="InterPro" id="IPR025510">
    <property type="entry name" value="DUF4397"/>
</dbReference>
<accession>A0A4R1BNY6</accession>
<protein>
    <submittedName>
        <fullName evidence="2">DUF4397 domain-containing protein</fullName>
    </submittedName>
</protein>
<reference evidence="2 3" key="1">
    <citation type="submission" date="2019-03" db="EMBL/GenBank/DDBJ databases">
        <authorList>
            <person name="Kim M.K.M."/>
        </authorList>
    </citation>
    <scope>NUCLEOTIDE SEQUENCE [LARGE SCALE GENOMIC DNA]</scope>
    <source>
        <strain evidence="2 3">17J68-12</strain>
    </source>
</reference>
<evidence type="ECO:0000259" key="1">
    <source>
        <dbReference type="Pfam" id="PF14344"/>
    </source>
</evidence>
<dbReference type="Proteomes" id="UP000295334">
    <property type="component" value="Unassembled WGS sequence"/>
</dbReference>
<sequence>MKKTIFGFAFLAMLVVACKKEATITERFTPAPEGNANVKFLNFATNAPALNFFVNGTKVSGAAAASNGSVTGISYGSIFPSTVAYVSVPAGSVKIDGTVIESSTVMPGAALSSATQTLAPGKFYTYALVDTFTQASGVLIEDDLSIDMPTKAYVRMANFASDSSVTVTITKTSPTNEFAYTRNFTGIAPKTVTSFDTVSAGASQVYTVTYKRVSNGATLATASTTFTPARAKKYTFYLAGQTRASTTLKSSFYTHN</sequence>
<dbReference type="OrthoDB" id="659104at2"/>
<dbReference type="Pfam" id="PF14344">
    <property type="entry name" value="DUF4397"/>
    <property type="match status" value="1"/>
</dbReference>
<comment type="caution">
    <text evidence="2">The sequence shown here is derived from an EMBL/GenBank/DDBJ whole genome shotgun (WGS) entry which is preliminary data.</text>
</comment>
<keyword evidence="3" id="KW-1185">Reference proteome</keyword>
<dbReference type="RefSeq" id="WP_131446461.1">
    <property type="nucleotide sequence ID" value="NZ_SJZI01000002.1"/>
</dbReference>
<dbReference type="EMBL" id="SJZI01000002">
    <property type="protein sequence ID" value="TCJ19284.1"/>
    <property type="molecule type" value="Genomic_DNA"/>
</dbReference>